<gene>
    <name evidence="1" type="primary">gp_23221</name>
</gene>
<dbReference type="RefSeq" id="YP_010359860.1">
    <property type="nucleotide sequence ID" value="NC_062777.1"/>
</dbReference>
<reference evidence="1 2" key="1">
    <citation type="submission" date="2021-04" db="EMBL/GenBank/DDBJ databases">
        <authorList>
            <person name="Shkoporov A.N."/>
            <person name="Stockdale S.R."/>
            <person name="Guerin E."/>
            <person name="Ross R.P."/>
            <person name="Hill C."/>
        </authorList>
    </citation>
    <scope>NUCLEOTIDE SEQUENCE [LARGE SCALE GENOMIC DNA]</scope>
    <source>
        <strain evidence="2">cr25_1</strain>
    </source>
</reference>
<proteinExistence type="predicted"/>
<sequence>MAKKENLKEFVIQQSDINKALKYHLAKATSHSNPTSKDHSDLANHLNREEFYSYIIETVKRRVRPYDGFRKILEPVIDSLFCDKPSISIKMVDVEGGITYRTANYNGLK</sequence>
<dbReference type="KEGG" id="vg:75690801"/>
<evidence type="ECO:0000313" key="2">
    <source>
        <dbReference type="Proteomes" id="UP000827441"/>
    </source>
</evidence>
<dbReference type="EMBL" id="MZ130487">
    <property type="protein sequence ID" value="QWM90288.1"/>
    <property type="molecule type" value="Genomic_DNA"/>
</dbReference>
<name>A0AAE7RYK8_9CAUD</name>
<dbReference type="GeneID" id="75690801"/>
<organism evidence="1 2">
    <name type="scientific">uncultured phage cr25_1</name>
    <dbReference type="NCBI Taxonomy" id="2986395"/>
    <lineage>
        <taxon>Viruses</taxon>
        <taxon>Duplodnaviria</taxon>
        <taxon>Heunggongvirae</taxon>
        <taxon>Uroviricota</taxon>
        <taxon>Caudoviricetes</taxon>
        <taxon>Crassvirales</taxon>
        <taxon>Crevaviridae</taxon>
        <taxon>Coarsevirinae</taxon>
        <taxon>Junduvirus</taxon>
        <taxon>Junduvirus copri</taxon>
    </lineage>
</organism>
<evidence type="ECO:0000313" key="1">
    <source>
        <dbReference type="EMBL" id="QWM90288.1"/>
    </source>
</evidence>
<keyword evidence="2" id="KW-1185">Reference proteome</keyword>
<dbReference type="Proteomes" id="UP000827441">
    <property type="component" value="Segment"/>
</dbReference>
<protein>
    <submittedName>
        <fullName evidence="1">Uncharacterized protein</fullName>
    </submittedName>
</protein>
<accession>A0AAE7RYK8</accession>